<evidence type="ECO:0000313" key="2">
    <source>
        <dbReference type="EMBL" id="RDY12106.1"/>
    </source>
</evidence>
<dbReference type="EMBL" id="QJKJ01000528">
    <property type="protein sequence ID" value="RDY12106.1"/>
    <property type="molecule type" value="Genomic_DNA"/>
</dbReference>
<dbReference type="PANTHER" id="PTHR24559:SF444">
    <property type="entry name" value="REVERSE TRANSCRIPTASE DOMAIN-CONTAINING PROTEIN"/>
    <property type="match status" value="1"/>
</dbReference>
<name>A0A371IAQ5_MUCPR</name>
<evidence type="ECO:0000259" key="1">
    <source>
        <dbReference type="Pfam" id="PF00078"/>
    </source>
</evidence>
<dbReference type="InterPro" id="IPR043128">
    <property type="entry name" value="Rev_trsase/Diguanyl_cyclase"/>
</dbReference>
<organism evidence="2 3">
    <name type="scientific">Mucuna pruriens</name>
    <name type="common">Velvet bean</name>
    <name type="synonym">Dolichos pruriens</name>
    <dbReference type="NCBI Taxonomy" id="157652"/>
    <lineage>
        <taxon>Eukaryota</taxon>
        <taxon>Viridiplantae</taxon>
        <taxon>Streptophyta</taxon>
        <taxon>Embryophyta</taxon>
        <taxon>Tracheophyta</taxon>
        <taxon>Spermatophyta</taxon>
        <taxon>Magnoliopsida</taxon>
        <taxon>eudicotyledons</taxon>
        <taxon>Gunneridae</taxon>
        <taxon>Pentapetalae</taxon>
        <taxon>rosids</taxon>
        <taxon>fabids</taxon>
        <taxon>Fabales</taxon>
        <taxon>Fabaceae</taxon>
        <taxon>Papilionoideae</taxon>
        <taxon>50 kb inversion clade</taxon>
        <taxon>NPAAA clade</taxon>
        <taxon>indigoferoid/millettioid clade</taxon>
        <taxon>Phaseoleae</taxon>
        <taxon>Mucuna</taxon>
    </lineage>
</organism>
<dbReference type="InterPro" id="IPR053134">
    <property type="entry name" value="RNA-dir_DNA_polymerase"/>
</dbReference>
<dbReference type="OrthoDB" id="1922084at2759"/>
<gene>
    <name evidence="2" type="primary">pol</name>
    <name evidence="2" type="ORF">CR513_03131</name>
</gene>
<sequence>MMVIKNQQDEMVPAKIQSSWQVCIDYRKLNQATHKDHFPLTFIGQIHIAHVDQNKTTFTCPFERFAYTRMPFRLCNAPSTFQRCMIGIFSNLLEECMEVFMDNFIVYAESFEAYLDNLSKVLLRCIHNNLVLNFEKCHFMVTKGIILGHLVSTRGIEVDKAKIDVISSLSNPAFVWEVPSFLGHADFYKRFIKDFNKIIMPLSCYRRMPTLSLTSLVWMHFKS</sequence>
<dbReference type="Proteomes" id="UP000257109">
    <property type="component" value="Unassembled WGS sequence"/>
</dbReference>
<dbReference type="Pfam" id="PF00078">
    <property type="entry name" value="RVT_1"/>
    <property type="match status" value="1"/>
</dbReference>
<protein>
    <submittedName>
        <fullName evidence="2">Retrovirus-related Pol polyprotein</fullName>
    </submittedName>
</protein>
<dbReference type="InterPro" id="IPR000477">
    <property type="entry name" value="RT_dom"/>
</dbReference>
<dbReference type="CDD" id="cd01647">
    <property type="entry name" value="RT_LTR"/>
    <property type="match status" value="1"/>
</dbReference>
<dbReference type="SUPFAM" id="SSF56672">
    <property type="entry name" value="DNA/RNA polymerases"/>
    <property type="match status" value="1"/>
</dbReference>
<keyword evidence="3" id="KW-1185">Reference proteome</keyword>
<accession>A0A371IAQ5</accession>
<evidence type="ECO:0000313" key="3">
    <source>
        <dbReference type="Proteomes" id="UP000257109"/>
    </source>
</evidence>
<dbReference type="AlphaFoldDB" id="A0A371IAQ5"/>
<feature type="domain" description="Reverse transcriptase" evidence="1">
    <location>
        <begin position="45"/>
        <end position="149"/>
    </location>
</feature>
<dbReference type="PANTHER" id="PTHR24559">
    <property type="entry name" value="TRANSPOSON TY3-I GAG-POL POLYPROTEIN"/>
    <property type="match status" value="1"/>
</dbReference>
<dbReference type="InterPro" id="IPR043502">
    <property type="entry name" value="DNA/RNA_pol_sf"/>
</dbReference>
<feature type="non-terminal residue" evidence="2">
    <location>
        <position position="1"/>
    </location>
</feature>
<proteinExistence type="predicted"/>
<comment type="caution">
    <text evidence="2">The sequence shown here is derived from an EMBL/GenBank/DDBJ whole genome shotgun (WGS) entry which is preliminary data.</text>
</comment>
<dbReference type="Gene3D" id="3.30.70.270">
    <property type="match status" value="2"/>
</dbReference>
<reference evidence="2" key="1">
    <citation type="submission" date="2018-05" db="EMBL/GenBank/DDBJ databases">
        <title>Draft genome of Mucuna pruriens seed.</title>
        <authorList>
            <person name="Nnadi N.E."/>
            <person name="Vos R."/>
            <person name="Hasami M.H."/>
            <person name="Devisetty U.K."/>
            <person name="Aguiy J.C."/>
        </authorList>
    </citation>
    <scope>NUCLEOTIDE SEQUENCE [LARGE SCALE GENOMIC DNA]</scope>
    <source>
        <strain evidence="2">JCA_2017</strain>
    </source>
</reference>